<sequence length="148" mass="17174">MADVNAHRMMTCPYNMAHQVEAYRMQYHLEKCRKQYPNSKKVSCPFDATHILADAELDYHVSVCPQREMFDRARFAVDDCAEYRPSVEHPTVHVATEENWDDEVCTSYVPQPKEGHIIKKIKGATPAERRKARMEGVKNYRPPPPPQD</sequence>
<dbReference type="OrthoDB" id="5839404at2759"/>
<dbReference type="GO" id="GO:0008270">
    <property type="term" value="F:zinc ion binding"/>
    <property type="evidence" value="ECO:0007669"/>
    <property type="project" value="UniProtKB-KW"/>
</dbReference>
<dbReference type="Pfam" id="PF05253">
    <property type="entry name" value="zf-U11-48K"/>
    <property type="match status" value="2"/>
</dbReference>
<organism evidence="1 2">
    <name type="scientific">Plutella xylostella</name>
    <name type="common">Diamondback moth</name>
    <name type="synonym">Plutella maculipennis</name>
    <dbReference type="NCBI Taxonomy" id="51655"/>
    <lineage>
        <taxon>Eukaryota</taxon>
        <taxon>Metazoa</taxon>
        <taxon>Ecdysozoa</taxon>
        <taxon>Arthropoda</taxon>
        <taxon>Hexapoda</taxon>
        <taxon>Insecta</taxon>
        <taxon>Pterygota</taxon>
        <taxon>Neoptera</taxon>
        <taxon>Endopterygota</taxon>
        <taxon>Lepidoptera</taxon>
        <taxon>Glossata</taxon>
        <taxon>Ditrysia</taxon>
        <taxon>Yponomeutoidea</taxon>
        <taxon>Plutellidae</taxon>
        <taxon>Plutella</taxon>
    </lineage>
</organism>
<dbReference type="Proteomes" id="UP000653454">
    <property type="component" value="Unassembled WGS sequence"/>
</dbReference>
<evidence type="ECO:0000313" key="1">
    <source>
        <dbReference type="EMBL" id="CAG9120318.1"/>
    </source>
</evidence>
<reference evidence="1" key="1">
    <citation type="submission" date="2020-11" db="EMBL/GenBank/DDBJ databases">
        <authorList>
            <person name="Whiteford S."/>
        </authorList>
    </citation>
    <scope>NUCLEOTIDE SEQUENCE</scope>
</reference>
<protein>
    <submittedName>
        <fullName evidence="1">(diamondback moth) hypothetical protein</fullName>
    </submittedName>
</protein>
<comment type="caution">
    <text evidence="1">The sequence shown here is derived from an EMBL/GenBank/DDBJ whole genome shotgun (WGS) entry which is preliminary data.</text>
</comment>
<dbReference type="PANTHER" id="PTHR21402:SF5">
    <property type="entry name" value="GAMETOCYTE SPECIFIC FACTOR 1"/>
    <property type="match status" value="1"/>
</dbReference>
<dbReference type="InterPro" id="IPR051591">
    <property type="entry name" value="UPF0224_FAM112_RNA_Proc"/>
</dbReference>
<dbReference type="InterPro" id="IPR036236">
    <property type="entry name" value="Znf_C2H2_sf"/>
</dbReference>
<evidence type="ECO:0000313" key="2">
    <source>
        <dbReference type="Proteomes" id="UP000653454"/>
    </source>
</evidence>
<dbReference type="SUPFAM" id="SSF57667">
    <property type="entry name" value="beta-beta-alpha zinc fingers"/>
    <property type="match status" value="1"/>
</dbReference>
<dbReference type="InterPro" id="IPR022776">
    <property type="entry name" value="TRM13/UPF0224_CHHC_Znf_dom"/>
</dbReference>
<keyword evidence="2" id="KW-1185">Reference proteome</keyword>
<gene>
    <name evidence="1" type="ORF">PLXY2_LOCUS7017</name>
</gene>
<dbReference type="PANTHER" id="PTHR21402">
    <property type="entry name" value="GAMETOCYTE SPECIFIC FACTOR 1-RELATED"/>
    <property type="match status" value="1"/>
</dbReference>
<name>A0A8S4F0K0_PLUXY</name>
<accession>A0A8S4F0K0</accession>
<proteinExistence type="predicted"/>
<dbReference type="EMBL" id="CAJHNJ030000023">
    <property type="protein sequence ID" value="CAG9120318.1"/>
    <property type="molecule type" value="Genomic_DNA"/>
</dbReference>
<dbReference type="PROSITE" id="PS51800">
    <property type="entry name" value="ZF_CHHC_U11_48K"/>
    <property type="match status" value="2"/>
</dbReference>
<dbReference type="AlphaFoldDB" id="A0A8S4F0K0"/>